<proteinExistence type="predicted"/>
<keyword evidence="2" id="KW-1185">Reference proteome</keyword>
<evidence type="ECO:0000313" key="2">
    <source>
        <dbReference type="Proteomes" id="UP001494588"/>
    </source>
</evidence>
<organism evidence="1 2">
    <name type="scientific">Paraburkholderia sabiae</name>
    <dbReference type="NCBI Taxonomy" id="273251"/>
    <lineage>
        <taxon>Bacteria</taxon>
        <taxon>Pseudomonadati</taxon>
        <taxon>Pseudomonadota</taxon>
        <taxon>Betaproteobacteria</taxon>
        <taxon>Burkholderiales</taxon>
        <taxon>Burkholderiaceae</taxon>
        <taxon>Paraburkholderia</taxon>
    </lineage>
</organism>
<reference evidence="1 2" key="1">
    <citation type="submission" date="2024-01" db="EMBL/GenBank/DDBJ databases">
        <title>The diversity of rhizobia nodulating Mimosa spp. in eleven states of Brazil covering several biomes is determined by host plant, location, and edaphic factors.</title>
        <authorList>
            <person name="Rouws L."/>
            <person name="Barauna A."/>
            <person name="Beukes C."/>
            <person name="De Faria S.M."/>
            <person name="Gross E."/>
            <person name="Dos Reis Junior F.B."/>
            <person name="Simon M."/>
            <person name="Maluk M."/>
            <person name="Odee D.W."/>
            <person name="Kenicer G."/>
            <person name="Young J.P.W."/>
            <person name="Reis V.M."/>
            <person name="Zilli J."/>
            <person name="James E.K."/>
        </authorList>
    </citation>
    <scope>NUCLEOTIDE SEQUENCE [LARGE SCALE GENOMIC DNA]</scope>
    <source>
        <strain evidence="1 2">JPY77</strain>
    </source>
</reference>
<sequence length="70" mass="8028">MKSALLDLWLLLARSRFHRPQAGLGDSQCHVVLPLTVDGCKVLYEGKMIHEAPSYEEAIDFRDRHIDAYM</sequence>
<comment type="caution">
    <text evidence="1">The sequence shown here is derived from an EMBL/GenBank/DDBJ whole genome shotgun (WGS) entry which is preliminary data.</text>
</comment>
<name>A0ABU9Q6B1_9BURK</name>
<dbReference type="EMBL" id="JAZHGC010000003">
    <property type="protein sequence ID" value="MEM5284956.1"/>
    <property type="molecule type" value="Genomic_DNA"/>
</dbReference>
<protein>
    <submittedName>
        <fullName evidence="1">Uncharacterized protein</fullName>
    </submittedName>
</protein>
<evidence type="ECO:0000313" key="1">
    <source>
        <dbReference type="EMBL" id="MEM5284956.1"/>
    </source>
</evidence>
<accession>A0ABU9Q6B1</accession>
<gene>
    <name evidence="1" type="ORF">V4C55_04520</name>
</gene>
<dbReference type="Proteomes" id="UP001494588">
    <property type="component" value="Unassembled WGS sequence"/>
</dbReference>
<dbReference type="RefSeq" id="WP_201649592.1">
    <property type="nucleotide sequence ID" value="NZ_CAJHCS010000005.1"/>
</dbReference>